<sequence length="182" mass="20627">MICLIWAQDLDGVIGNSKTNQLPWPRMPEDLAYFKENTTGQIVVMGRKTFESLPNGPLKDRTNVVLTKKKLPEVITIKNLSELQLIQANNLDQNIFIIGGVQMYQATLPLAKRIYRTIISGHFSGDLIMPEIDKRKFETIYTKSLESLSGFSLKFEVLQKIKDSNTLKETSKNCPPLQIDAK</sequence>
<dbReference type="Gene3D" id="3.40.430.10">
    <property type="entry name" value="Dihydrofolate Reductase, subunit A"/>
    <property type="match status" value="1"/>
</dbReference>
<dbReference type="GO" id="GO:0050661">
    <property type="term" value="F:NADP binding"/>
    <property type="evidence" value="ECO:0007669"/>
    <property type="project" value="InterPro"/>
</dbReference>
<dbReference type="PROSITE" id="PS51330">
    <property type="entry name" value="DHFR_2"/>
    <property type="match status" value="1"/>
</dbReference>
<dbReference type="Pfam" id="PF00186">
    <property type="entry name" value="DHFR_1"/>
    <property type="match status" value="1"/>
</dbReference>
<organism evidence="8 9">
    <name type="scientific">Xylocopilactobacillus apicola</name>
    <dbReference type="NCBI Taxonomy" id="2932184"/>
    <lineage>
        <taxon>Bacteria</taxon>
        <taxon>Bacillati</taxon>
        <taxon>Bacillota</taxon>
        <taxon>Bacilli</taxon>
        <taxon>Lactobacillales</taxon>
        <taxon>Lactobacillaceae</taxon>
        <taxon>Xylocopilactobacillus</taxon>
    </lineage>
</organism>
<dbReference type="GO" id="GO:0005829">
    <property type="term" value="C:cytosol"/>
    <property type="evidence" value="ECO:0007669"/>
    <property type="project" value="TreeGrafter"/>
</dbReference>
<name>A0AAU9DRR1_9LACO</name>
<dbReference type="RefSeq" id="WP_317636526.1">
    <property type="nucleotide sequence ID" value="NZ_AP026802.1"/>
</dbReference>
<accession>A0AAU9DRR1</accession>
<comment type="similarity">
    <text evidence="2">Belongs to the dihydrofolate reductase family.</text>
</comment>
<dbReference type="CDD" id="cd00209">
    <property type="entry name" value="DHFR"/>
    <property type="match status" value="1"/>
</dbReference>
<dbReference type="InterPro" id="IPR001796">
    <property type="entry name" value="DHFR_dom"/>
</dbReference>
<dbReference type="GO" id="GO:0046452">
    <property type="term" value="P:dihydrofolate metabolic process"/>
    <property type="evidence" value="ECO:0007669"/>
    <property type="project" value="TreeGrafter"/>
</dbReference>
<dbReference type="InterPro" id="IPR024072">
    <property type="entry name" value="DHFR-like_dom_sf"/>
</dbReference>
<dbReference type="PANTHER" id="PTHR48069">
    <property type="entry name" value="DIHYDROFOLATE REDUCTASE"/>
    <property type="match status" value="1"/>
</dbReference>
<evidence type="ECO:0000256" key="5">
    <source>
        <dbReference type="ARBA" id="ARBA00022857"/>
    </source>
</evidence>
<feature type="domain" description="DHFR" evidence="7">
    <location>
        <begin position="1"/>
        <end position="160"/>
    </location>
</feature>
<evidence type="ECO:0000313" key="9">
    <source>
        <dbReference type="Proteomes" id="UP001321861"/>
    </source>
</evidence>
<keyword evidence="4" id="KW-0554">One-carbon metabolism</keyword>
<dbReference type="SUPFAM" id="SSF53597">
    <property type="entry name" value="Dihydrofolate reductase-like"/>
    <property type="match status" value="1"/>
</dbReference>
<dbReference type="EMBL" id="AP026802">
    <property type="protein sequence ID" value="BDR58654.1"/>
    <property type="molecule type" value="Genomic_DNA"/>
</dbReference>
<dbReference type="GO" id="GO:0046654">
    <property type="term" value="P:tetrahydrofolate biosynthetic process"/>
    <property type="evidence" value="ECO:0007669"/>
    <property type="project" value="InterPro"/>
</dbReference>
<keyword evidence="6" id="KW-0560">Oxidoreductase</keyword>
<dbReference type="GO" id="GO:0046655">
    <property type="term" value="P:folic acid metabolic process"/>
    <property type="evidence" value="ECO:0007669"/>
    <property type="project" value="TreeGrafter"/>
</dbReference>
<comment type="pathway">
    <text evidence="1">Cofactor biosynthesis; tetrahydrofolate biosynthesis; 5,6,7,8-tetrahydrofolate from 7,8-dihydrofolate: step 1/1.</text>
</comment>
<dbReference type="PRINTS" id="PR00070">
    <property type="entry name" value="DHFR"/>
</dbReference>
<proteinExistence type="inferred from homology"/>
<dbReference type="KEGG" id="xap:XA3_10950"/>
<keyword evidence="9" id="KW-1185">Reference proteome</keyword>
<keyword evidence="5" id="KW-0521">NADP</keyword>
<evidence type="ECO:0000256" key="6">
    <source>
        <dbReference type="ARBA" id="ARBA00023002"/>
    </source>
</evidence>
<dbReference type="EC" id="1.5.1.3" evidence="3"/>
<dbReference type="InterPro" id="IPR012259">
    <property type="entry name" value="DHFR"/>
</dbReference>
<evidence type="ECO:0000256" key="1">
    <source>
        <dbReference type="ARBA" id="ARBA00004903"/>
    </source>
</evidence>
<dbReference type="Proteomes" id="UP001321861">
    <property type="component" value="Chromosome"/>
</dbReference>
<dbReference type="GO" id="GO:0006730">
    <property type="term" value="P:one-carbon metabolic process"/>
    <property type="evidence" value="ECO:0007669"/>
    <property type="project" value="UniProtKB-KW"/>
</dbReference>
<dbReference type="GO" id="GO:0004146">
    <property type="term" value="F:dihydrofolate reductase activity"/>
    <property type="evidence" value="ECO:0007669"/>
    <property type="project" value="UniProtKB-EC"/>
</dbReference>
<evidence type="ECO:0000256" key="3">
    <source>
        <dbReference type="ARBA" id="ARBA00012856"/>
    </source>
</evidence>
<reference evidence="8 9" key="1">
    <citation type="journal article" date="2023" name="Microbiol. Spectr.">
        <title>Symbiosis of Carpenter Bees with Uncharacterized Lactic Acid Bacteria Showing NAD Auxotrophy.</title>
        <authorList>
            <person name="Kawasaki S."/>
            <person name="Ozawa K."/>
            <person name="Mori T."/>
            <person name="Yamamoto A."/>
            <person name="Ito M."/>
            <person name="Ohkuma M."/>
            <person name="Sakamoto M."/>
            <person name="Matsutani M."/>
        </authorList>
    </citation>
    <scope>NUCLEOTIDE SEQUENCE [LARGE SCALE GENOMIC DNA]</scope>
    <source>
        <strain evidence="8 9">XA3</strain>
    </source>
</reference>
<dbReference type="PANTHER" id="PTHR48069:SF3">
    <property type="entry name" value="DIHYDROFOLATE REDUCTASE"/>
    <property type="match status" value="1"/>
</dbReference>
<evidence type="ECO:0000256" key="4">
    <source>
        <dbReference type="ARBA" id="ARBA00022563"/>
    </source>
</evidence>
<evidence type="ECO:0000256" key="2">
    <source>
        <dbReference type="ARBA" id="ARBA00009539"/>
    </source>
</evidence>
<dbReference type="AlphaFoldDB" id="A0AAU9DRR1"/>
<evidence type="ECO:0000259" key="7">
    <source>
        <dbReference type="PROSITE" id="PS51330"/>
    </source>
</evidence>
<evidence type="ECO:0000313" key="8">
    <source>
        <dbReference type="EMBL" id="BDR58654.1"/>
    </source>
</evidence>
<gene>
    <name evidence="8" type="primary">dfrA</name>
    <name evidence="8" type="ORF">XA3_10950</name>
</gene>
<protein>
    <recommendedName>
        <fullName evidence="3">dihydrofolate reductase</fullName>
        <ecNumber evidence="3">1.5.1.3</ecNumber>
    </recommendedName>
</protein>